<evidence type="ECO:0000313" key="3">
    <source>
        <dbReference type="EMBL" id="WTY39703.1"/>
    </source>
</evidence>
<dbReference type="InterPro" id="IPR009057">
    <property type="entry name" value="Homeodomain-like_sf"/>
</dbReference>
<feature type="domain" description="HTH tetR-type" evidence="2">
    <location>
        <begin position="1"/>
        <end position="27"/>
    </location>
</feature>
<accession>A0ABZ1NJ13</accession>
<reference evidence="3 4" key="1">
    <citation type="submission" date="2022-10" db="EMBL/GenBank/DDBJ databases">
        <title>The complete genomes of actinobacterial strains from the NBC collection.</title>
        <authorList>
            <person name="Joergensen T.S."/>
            <person name="Alvarez Arevalo M."/>
            <person name="Sterndorff E.B."/>
            <person name="Faurdal D."/>
            <person name="Vuksanovic O."/>
            <person name="Mourched A.-S."/>
            <person name="Charusanti P."/>
            <person name="Shaw S."/>
            <person name="Blin K."/>
            <person name="Weber T."/>
        </authorList>
    </citation>
    <scope>NUCLEOTIDE SEQUENCE [LARGE SCALE GENOMIC DNA]</scope>
    <source>
        <strain evidence="3 4">NBC_01413</strain>
    </source>
</reference>
<dbReference type="Gene3D" id="1.10.357.10">
    <property type="entry name" value="Tetracycline Repressor, domain 2"/>
    <property type="match status" value="2"/>
</dbReference>
<dbReference type="EMBL" id="CP109527">
    <property type="protein sequence ID" value="WTY39703.1"/>
    <property type="molecule type" value="Genomic_DNA"/>
</dbReference>
<dbReference type="Gene3D" id="1.10.10.60">
    <property type="entry name" value="Homeodomain-like"/>
    <property type="match status" value="2"/>
</dbReference>
<organism evidence="3 4">
    <name type="scientific">Nocardia salmonicida</name>
    <dbReference type="NCBI Taxonomy" id="53431"/>
    <lineage>
        <taxon>Bacteria</taxon>
        <taxon>Bacillati</taxon>
        <taxon>Actinomycetota</taxon>
        <taxon>Actinomycetes</taxon>
        <taxon>Mycobacteriales</taxon>
        <taxon>Nocardiaceae</taxon>
        <taxon>Nocardia</taxon>
    </lineage>
</organism>
<dbReference type="PANTHER" id="PTHR30055:SF226">
    <property type="entry name" value="HTH-TYPE TRANSCRIPTIONAL REGULATOR PKSA"/>
    <property type="match status" value="1"/>
</dbReference>
<dbReference type="Pfam" id="PF00440">
    <property type="entry name" value="TetR_N"/>
    <property type="match status" value="2"/>
</dbReference>
<dbReference type="SUPFAM" id="SSF46689">
    <property type="entry name" value="Homeodomain-like"/>
    <property type="match status" value="2"/>
</dbReference>
<dbReference type="Proteomes" id="UP001621418">
    <property type="component" value="Chromosome"/>
</dbReference>
<protein>
    <submittedName>
        <fullName evidence="3">TetR/AcrR family transcriptional regulator</fullName>
    </submittedName>
</protein>
<gene>
    <name evidence="3" type="ORF">OG308_22455</name>
</gene>
<evidence type="ECO:0000259" key="2">
    <source>
        <dbReference type="Pfam" id="PF00440"/>
    </source>
</evidence>
<keyword evidence="4" id="KW-1185">Reference proteome</keyword>
<evidence type="ECO:0000256" key="1">
    <source>
        <dbReference type="ARBA" id="ARBA00023125"/>
    </source>
</evidence>
<feature type="domain" description="HTH tetR-type" evidence="2">
    <location>
        <begin position="186"/>
        <end position="229"/>
    </location>
</feature>
<dbReference type="InterPro" id="IPR050109">
    <property type="entry name" value="HTH-type_TetR-like_transc_reg"/>
</dbReference>
<name>A0ABZ1NJ13_9NOCA</name>
<dbReference type="InterPro" id="IPR001647">
    <property type="entry name" value="HTH_TetR"/>
</dbReference>
<dbReference type="PANTHER" id="PTHR30055">
    <property type="entry name" value="HTH-TYPE TRANSCRIPTIONAL REGULATOR RUTR"/>
    <property type="match status" value="1"/>
</dbReference>
<evidence type="ECO:0000313" key="4">
    <source>
        <dbReference type="Proteomes" id="UP001621418"/>
    </source>
</evidence>
<sequence length="357" mass="39487">MNEIGAELDISHAAVYRHFPSKYSLFRQETLRLSELGVRVVRLPEVARNWDPQRKFDFTVDAMIGAALANRGCGALLRWQHRYLDDDDRRILLDQVATTEAALRDRIEQMRPELSDAERSVITSALMSVITSVCDHRTRVPAPELAEILATTCRTIVGTTLPTMVPADTDLPAVRRHHHELVLFRAVELFRTRGYPVVSVEDIATASGLPSASALYRYYRSKGDLLTAVFRRRLDRITTAVTAASDSDPHAALTQLIESYVQDSISEPGLSFVYHAEIANLPAADGATMNHRQRLAIEACAQFVTAARPSLPPAHAQVLVHAALALVVDLEQLMGTDHPECGAARIEHLMSDILLGT</sequence>
<proteinExistence type="predicted"/>
<keyword evidence="1" id="KW-0238">DNA-binding</keyword>
<dbReference type="RefSeq" id="WP_405151656.1">
    <property type="nucleotide sequence ID" value="NZ_CP109527.1"/>
</dbReference>